<dbReference type="PANTHER" id="PTHR11680">
    <property type="entry name" value="SERINE HYDROXYMETHYLTRANSFERASE"/>
    <property type="match status" value="1"/>
</dbReference>
<evidence type="ECO:0000313" key="6">
    <source>
        <dbReference type="WBParaSite" id="TCNE_0001925101-mRNA-1"/>
    </source>
</evidence>
<dbReference type="GO" id="GO:0019264">
    <property type="term" value="P:glycine biosynthetic process from serine"/>
    <property type="evidence" value="ECO:0007669"/>
    <property type="project" value="TreeGrafter"/>
</dbReference>
<protein>
    <submittedName>
        <fullName evidence="6">SHMT domain-containing protein</fullName>
    </submittedName>
</protein>
<gene>
    <name evidence="4" type="ORF">TCNE_LOCUS19247</name>
</gene>
<comment type="cofactor">
    <cofactor evidence="1">
        <name>pyridoxal 5'-phosphate</name>
        <dbReference type="ChEBI" id="CHEBI:597326"/>
    </cofactor>
</comment>
<dbReference type="GO" id="GO:0046653">
    <property type="term" value="P:tetrahydrofolate metabolic process"/>
    <property type="evidence" value="ECO:0007669"/>
    <property type="project" value="TreeGrafter"/>
</dbReference>
<dbReference type="InterPro" id="IPR015421">
    <property type="entry name" value="PyrdxlP-dep_Trfase_major"/>
</dbReference>
<dbReference type="Proteomes" id="UP000050794">
    <property type="component" value="Unassembled WGS sequence"/>
</dbReference>
<evidence type="ECO:0000313" key="4">
    <source>
        <dbReference type="EMBL" id="VDM50568.1"/>
    </source>
</evidence>
<accession>A0A183VES7</accession>
<keyword evidence="5" id="KW-1185">Reference proteome</keyword>
<evidence type="ECO:0000259" key="3">
    <source>
        <dbReference type="Pfam" id="PF00464"/>
    </source>
</evidence>
<evidence type="ECO:0000313" key="5">
    <source>
        <dbReference type="Proteomes" id="UP000050794"/>
    </source>
</evidence>
<dbReference type="Gene3D" id="3.40.640.10">
    <property type="entry name" value="Type I PLP-dependent aspartate aminotransferase-like (Major domain)"/>
    <property type="match status" value="1"/>
</dbReference>
<dbReference type="InterPro" id="IPR015424">
    <property type="entry name" value="PyrdxlP-dep_Trfase"/>
</dbReference>
<proteinExistence type="predicted"/>
<dbReference type="GO" id="GO:0030170">
    <property type="term" value="F:pyridoxal phosphate binding"/>
    <property type="evidence" value="ECO:0007669"/>
    <property type="project" value="TreeGrafter"/>
</dbReference>
<sequence length="105" mass="12101">MKAVYDAAGFAMSNKCSEGYPGTRYYGGNEYIHQVERSCQHRALKLSYRPAAIKQGSSVPSGHFPAWLDNTKRKLHWKKDVNIDTKHLKQRRFFVDMLLVTVILK</sequence>
<dbReference type="InterPro" id="IPR039429">
    <property type="entry name" value="SHMT-like_dom"/>
</dbReference>
<dbReference type="AlphaFoldDB" id="A0A183VES7"/>
<keyword evidence="2" id="KW-0663">Pyridoxal phosphate</keyword>
<dbReference type="WBParaSite" id="TCNE_0001925101-mRNA-1">
    <property type="protein sequence ID" value="TCNE_0001925101-mRNA-1"/>
    <property type="gene ID" value="TCNE_0001925101"/>
</dbReference>
<dbReference type="GO" id="GO:0004372">
    <property type="term" value="F:glycine hydroxymethyltransferase activity"/>
    <property type="evidence" value="ECO:0007669"/>
    <property type="project" value="TreeGrafter"/>
</dbReference>
<organism evidence="5 6">
    <name type="scientific">Toxocara canis</name>
    <name type="common">Canine roundworm</name>
    <dbReference type="NCBI Taxonomy" id="6265"/>
    <lineage>
        <taxon>Eukaryota</taxon>
        <taxon>Metazoa</taxon>
        <taxon>Ecdysozoa</taxon>
        <taxon>Nematoda</taxon>
        <taxon>Chromadorea</taxon>
        <taxon>Rhabditida</taxon>
        <taxon>Spirurina</taxon>
        <taxon>Ascaridomorpha</taxon>
        <taxon>Ascaridoidea</taxon>
        <taxon>Toxocaridae</taxon>
        <taxon>Toxocara</taxon>
    </lineage>
</organism>
<dbReference type="Pfam" id="PF00464">
    <property type="entry name" value="SHMT"/>
    <property type="match status" value="1"/>
</dbReference>
<dbReference type="InterPro" id="IPR049943">
    <property type="entry name" value="Ser_HO-MeTrfase-like"/>
</dbReference>
<dbReference type="GO" id="GO:0005739">
    <property type="term" value="C:mitochondrion"/>
    <property type="evidence" value="ECO:0007669"/>
    <property type="project" value="TreeGrafter"/>
</dbReference>
<dbReference type="EMBL" id="UYWY01026620">
    <property type="protein sequence ID" value="VDM50568.1"/>
    <property type="molecule type" value="Genomic_DNA"/>
</dbReference>
<evidence type="ECO:0000256" key="1">
    <source>
        <dbReference type="ARBA" id="ARBA00001933"/>
    </source>
</evidence>
<name>A0A183VES7_TOXCA</name>
<dbReference type="SUPFAM" id="SSF53383">
    <property type="entry name" value="PLP-dependent transferases"/>
    <property type="match status" value="1"/>
</dbReference>
<reference evidence="6" key="1">
    <citation type="submission" date="2016-06" db="UniProtKB">
        <authorList>
            <consortium name="WormBaseParasite"/>
        </authorList>
    </citation>
    <scope>IDENTIFICATION</scope>
</reference>
<evidence type="ECO:0000256" key="2">
    <source>
        <dbReference type="ARBA" id="ARBA00022898"/>
    </source>
</evidence>
<reference evidence="4 5" key="2">
    <citation type="submission" date="2018-11" db="EMBL/GenBank/DDBJ databases">
        <authorList>
            <consortium name="Pathogen Informatics"/>
        </authorList>
    </citation>
    <scope>NUCLEOTIDE SEQUENCE [LARGE SCALE GENOMIC DNA]</scope>
</reference>
<feature type="domain" description="Serine hydroxymethyltransferase-like" evidence="3">
    <location>
        <begin position="2"/>
        <end position="46"/>
    </location>
</feature>
<dbReference type="PANTHER" id="PTHR11680:SF28">
    <property type="entry name" value="SERINE HYDROXYMETHYLTRANSFERASE, MITOCHONDRIAL"/>
    <property type="match status" value="1"/>
</dbReference>